<dbReference type="OrthoDB" id="557859at2"/>
<sequence>MDVGIRELRDNLSRHLAEVRSGRTVTVTDHGQPVARIVPVGAPTRLERLRAEGRVQPARHKKQPAPDPIRADGSVGELIDEQRR</sequence>
<evidence type="ECO:0000256" key="1">
    <source>
        <dbReference type="ARBA" id="ARBA00009981"/>
    </source>
</evidence>
<dbReference type="Gene3D" id="3.40.1620.10">
    <property type="entry name" value="YefM-like domain"/>
    <property type="match status" value="1"/>
</dbReference>
<dbReference type="InterPro" id="IPR036165">
    <property type="entry name" value="YefM-like_sf"/>
</dbReference>
<dbReference type="AlphaFoldDB" id="A0A4R0JFQ2"/>
<evidence type="ECO:0000313" key="4">
    <source>
        <dbReference type="EMBL" id="TCC43466.1"/>
    </source>
</evidence>
<comment type="caution">
    <text evidence="4">The sequence shown here is derived from an EMBL/GenBank/DDBJ whole genome shotgun (WGS) entry which is preliminary data.</text>
</comment>
<dbReference type="InterPro" id="IPR006442">
    <property type="entry name" value="Antitoxin_Phd/YefM"/>
</dbReference>
<dbReference type="PANTHER" id="PTHR35377:SF5">
    <property type="entry name" value="ANTITOXIN VAPB46"/>
    <property type="match status" value="1"/>
</dbReference>
<proteinExistence type="inferred from homology"/>
<feature type="region of interest" description="Disordered" evidence="3">
    <location>
        <begin position="52"/>
        <end position="84"/>
    </location>
</feature>
<reference evidence="4 5" key="1">
    <citation type="submission" date="2019-02" db="EMBL/GenBank/DDBJ databases">
        <title>Kribbella capetownensis sp. nov. and Kribbella speibonae sp. nov., isolated from soil.</title>
        <authorList>
            <person name="Curtis S.M."/>
            <person name="Norton I."/>
            <person name="Everest G.J."/>
            <person name="Meyers P.R."/>
        </authorList>
    </citation>
    <scope>NUCLEOTIDE SEQUENCE [LARGE SCALE GENOMIC DNA]</scope>
    <source>
        <strain evidence="4 5">DSM 27082</strain>
    </source>
</reference>
<dbReference type="NCBIfam" id="TIGR01552">
    <property type="entry name" value="phd_fam"/>
    <property type="match status" value="1"/>
</dbReference>
<comment type="similarity">
    <text evidence="1 2">Belongs to the phD/YefM antitoxin family.</text>
</comment>
<organism evidence="4 5">
    <name type="scientific">Kribbella sindirgiensis</name>
    <dbReference type="NCBI Taxonomy" id="1124744"/>
    <lineage>
        <taxon>Bacteria</taxon>
        <taxon>Bacillati</taxon>
        <taxon>Actinomycetota</taxon>
        <taxon>Actinomycetes</taxon>
        <taxon>Propionibacteriales</taxon>
        <taxon>Kribbellaceae</taxon>
        <taxon>Kribbella</taxon>
    </lineage>
</organism>
<name>A0A4R0JFQ2_9ACTN</name>
<accession>A0A4R0JFQ2</accession>
<dbReference type="SUPFAM" id="SSF143120">
    <property type="entry name" value="YefM-like"/>
    <property type="match status" value="1"/>
</dbReference>
<dbReference type="InterPro" id="IPR051416">
    <property type="entry name" value="phD-YefM_TA_antitoxins"/>
</dbReference>
<gene>
    <name evidence="4" type="ORF">E0H50_03100</name>
</gene>
<evidence type="ECO:0000256" key="3">
    <source>
        <dbReference type="SAM" id="MobiDB-lite"/>
    </source>
</evidence>
<dbReference type="EMBL" id="SJKA01000001">
    <property type="protein sequence ID" value="TCC43466.1"/>
    <property type="molecule type" value="Genomic_DNA"/>
</dbReference>
<evidence type="ECO:0000256" key="2">
    <source>
        <dbReference type="RuleBase" id="RU362080"/>
    </source>
</evidence>
<protein>
    <recommendedName>
        <fullName evidence="2">Antitoxin</fullName>
    </recommendedName>
</protein>
<dbReference type="Proteomes" id="UP000292695">
    <property type="component" value="Unassembled WGS sequence"/>
</dbReference>
<evidence type="ECO:0000313" key="5">
    <source>
        <dbReference type="Proteomes" id="UP000292695"/>
    </source>
</evidence>
<comment type="function">
    <text evidence="2">Antitoxin component of a type II toxin-antitoxin (TA) system.</text>
</comment>
<dbReference type="Pfam" id="PF02604">
    <property type="entry name" value="PhdYeFM_antitox"/>
    <property type="match status" value="1"/>
</dbReference>
<dbReference type="GO" id="GO:0097351">
    <property type="term" value="F:toxin sequestering activity"/>
    <property type="evidence" value="ECO:0007669"/>
    <property type="project" value="TreeGrafter"/>
</dbReference>
<dbReference type="RefSeq" id="WP_131284458.1">
    <property type="nucleotide sequence ID" value="NZ_SJKA01000001.1"/>
</dbReference>
<dbReference type="PANTHER" id="PTHR35377">
    <property type="entry name" value="ANTITOXIN VAPB49-RELATED-RELATED"/>
    <property type="match status" value="1"/>
</dbReference>
<keyword evidence="5" id="KW-1185">Reference proteome</keyword>